<protein>
    <recommendedName>
        <fullName evidence="4">ECF transporter S component</fullName>
    </recommendedName>
</protein>
<feature type="transmembrane region" description="Helical" evidence="1">
    <location>
        <begin position="188"/>
        <end position="208"/>
    </location>
</feature>
<feature type="transmembrane region" description="Helical" evidence="1">
    <location>
        <begin position="106"/>
        <end position="134"/>
    </location>
</feature>
<organism evidence="2 3">
    <name type="scientific">Candidatus Nomurabacteria bacterium CG1_02_47_685</name>
    <dbReference type="NCBI Taxonomy" id="1805282"/>
    <lineage>
        <taxon>Bacteria</taxon>
        <taxon>Candidatus Nomuraibacteriota</taxon>
    </lineage>
</organism>
<accession>A0A1J4VDB8</accession>
<sequence>MKYFHQSITKKNVLFIIIFVILGFIALQIPVAQLEGSKVKFTIYDTFAPVAGSFIGSIPGVIAVFLMQFFNFLVHGAQIEDTGTIIRFFPMLFAVLYFSRKRNINLIIPALAIVAFIAHPIGRTVWYFPLFWLIPIAAHFFRDRFLIARALGATFTAHAVGGALWIWVFALPAPVWDSLIMVVIAERLLFALGICGSFILVNNLLGFLEKRHLLNLGFYIDQKYLAPVLRNEQNAPATSYTK</sequence>
<feature type="transmembrane region" description="Helical" evidence="1">
    <location>
        <begin position="12"/>
        <end position="31"/>
    </location>
</feature>
<feature type="transmembrane region" description="Helical" evidence="1">
    <location>
        <begin position="51"/>
        <end position="72"/>
    </location>
</feature>
<dbReference type="STRING" id="1805282.AUJ44_00765"/>
<feature type="transmembrane region" description="Helical" evidence="1">
    <location>
        <begin position="146"/>
        <end position="168"/>
    </location>
</feature>
<dbReference type="Proteomes" id="UP000183206">
    <property type="component" value="Unassembled WGS sequence"/>
</dbReference>
<evidence type="ECO:0000313" key="2">
    <source>
        <dbReference type="EMBL" id="OIO33257.1"/>
    </source>
</evidence>
<reference evidence="2 3" key="1">
    <citation type="journal article" date="2016" name="Environ. Microbiol.">
        <title>Genomic resolution of a cold subsurface aquifer community provides metabolic insights for novel microbes adapted to high CO concentrations.</title>
        <authorList>
            <person name="Probst A.J."/>
            <person name="Castelle C.J."/>
            <person name="Singh A."/>
            <person name="Brown C.T."/>
            <person name="Anantharaman K."/>
            <person name="Sharon I."/>
            <person name="Hug L.A."/>
            <person name="Burstein D."/>
            <person name="Emerson J.B."/>
            <person name="Thomas B.C."/>
            <person name="Banfield J.F."/>
        </authorList>
    </citation>
    <scope>NUCLEOTIDE SEQUENCE [LARGE SCALE GENOMIC DNA]</scope>
    <source>
        <strain evidence="2">CG1_02_47_685</strain>
    </source>
</reference>
<keyword evidence="1" id="KW-1133">Transmembrane helix</keyword>
<evidence type="ECO:0000313" key="3">
    <source>
        <dbReference type="Proteomes" id="UP000183206"/>
    </source>
</evidence>
<comment type="caution">
    <text evidence="2">The sequence shown here is derived from an EMBL/GenBank/DDBJ whole genome shotgun (WGS) entry which is preliminary data.</text>
</comment>
<dbReference type="EMBL" id="MNVO01000014">
    <property type="protein sequence ID" value="OIO33257.1"/>
    <property type="molecule type" value="Genomic_DNA"/>
</dbReference>
<name>A0A1J4VDB8_9BACT</name>
<evidence type="ECO:0008006" key="4">
    <source>
        <dbReference type="Google" id="ProtNLM"/>
    </source>
</evidence>
<gene>
    <name evidence="2" type="ORF">AUJ44_00765</name>
</gene>
<dbReference type="AlphaFoldDB" id="A0A1J4VDB8"/>
<keyword evidence="1" id="KW-0472">Membrane</keyword>
<evidence type="ECO:0000256" key="1">
    <source>
        <dbReference type="SAM" id="Phobius"/>
    </source>
</evidence>
<proteinExistence type="predicted"/>
<keyword evidence="1" id="KW-0812">Transmembrane</keyword>